<dbReference type="Pfam" id="PF21317">
    <property type="entry name" value="BetaGal_ABD_1"/>
    <property type="match status" value="1"/>
</dbReference>
<evidence type="ECO:0000313" key="12">
    <source>
        <dbReference type="EMBL" id="TCN27497.1"/>
    </source>
</evidence>
<evidence type="ECO:0000259" key="9">
    <source>
        <dbReference type="Pfam" id="PF01301"/>
    </source>
</evidence>
<evidence type="ECO:0000259" key="10">
    <source>
        <dbReference type="Pfam" id="PF21317"/>
    </source>
</evidence>
<protein>
    <recommendedName>
        <fullName evidence="3">beta-galactosidase</fullName>
        <ecNumber evidence="3">3.2.1.23</ecNumber>
    </recommendedName>
</protein>
<dbReference type="Pfam" id="PF21467">
    <property type="entry name" value="BetaGal_gal-bd"/>
    <property type="match status" value="1"/>
</dbReference>
<dbReference type="InterPro" id="IPR048913">
    <property type="entry name" value="BetaGal_gal-bd"/>
</dbReference>
<keyword evidence="5" id="KW-0378">Hydrolase</keyword>
<feature type="active site" description="Proton donor" evidence="8">
    <location>
        <position position="158"/>
    </location>
</feature>
<evidence type="ECO:0000256" key="2">
    <source>
        <dbReference type="ARBA" id="ARBA00009809"/>
    </source>
</evidence>
<evidence type="ECO:0000256" key="8">
    <source>
        <dbReference type="PIRSR" id="PIRSR006336-1"/>
    </source>
</evidence>
<dbReference type="EC" id="3.2.1.23" evidence="3"/>
<sequence>MPTFKTRNQHFILDNEPIQIISGAIHYFRIVPQYWEDRLLKLKACGFNTVETYVPWNLHEPREGEYNFEGIPNVTEFIQTAQKLDLMVFVRPSPYICAEWEFGGLPSWLLKDANIKLRCYYEPYLEKIRAYYNVLLPKLKPFLCTENGPIIAMQIENEYGSFGNDTRYLEYIKDLFVEHGIDVLLFTSDGPADHMLQGGMVPGILETVNFGSAAKEAFNSLRRYQPDEPIMCMEFWNGWFDHWMEEHHVRDPEDVGRVFEEMLGMGASVNVYMFHGGTNFGFYNGANHIKRYEPTVTSYDYDAPLNEYGEPTKKYFLMREILTKHTGKAPLDLPKPIERKSFGTIEMTKSINLFDSLHQLSEPITSVFPKTMEELGQDYGFILYETMISGPRPKQQLFIREIHDGALIFLDNQFLGTYERWENKQPLTLEIPKEGAKLSILVENMGRINYGPLLKDHKGIIEGVHLDNQLLFNWTMYPLRLDNVNQLHFAKNPSIEYGPTFFKGELIIDKPADTIVHLDGWAKGNLFINGFNLGRYWEVGPQKTLYLPGPLLKSGMNEIILFELHGTKNKKIHFECN</sequence>
<evidence type="ECO:0000259" key="11">
    <source>
        <dbReference type="Pfam" id="PF21467"/>
    </source>
</evidence>
<dbReference type="InterPro" id="IPR031330">
    <property type="entry name" value="Gly_Hdrlase_35_cat"/>
</dbReference>
<keyword evidence="13" id="KW-1185">Reference proteome</keyword>
<dbReference type="Gene3D" id="3.20.20.80">
    <property type="entry name" value="Glycosidases"/>
    <property type="match status" value="1"/>
</dbReference>
<feature type="domain" description="Glycoside hydrolase 35 catalytic" evidence="9">
    <location>
        <begin position="11"/>
        <end position="324"/>
    </location>
</feature>
<dbReference type="InterPro" id="IPR001944">
    <property type="entry name" value="Glycoside_Hdrlase_35"/>
</dbReference>
<dbReference type="SUPFAM" id="SSF49785">
    <property type="entry name" value="Galactose-binding domain-like"/>
    <property type="match status" value="1"/>
</dbReference>
<comment type="similarity">
    <text evidence="2">Belongs to the glycosyl hydrolase 35 family.</text>
</comment>
<comment type="catalytic activity">
    <reaction evidence="1">
        <text>Hydrolysis of terminal non-reducing beta-D-galactose residues in beta-D-galactosides.</text>
        <dbReference type="EC" id="3.2.1.23"/>
    </reaction>
</comment>
<proteinExistence type="inferred from homology"/>
<evidence type="ECO:0000256" key="1">
    <source>
        <dbReference type="ARBA" id="ARBA00001412"/>
    </source>
</evidence>
<dbReference type="InterPro" id="IPR008979">
    <property type="entry name" value="Galactose-bd-like_sf"/>
</dbReference>
<dbReference type="RefSeq" id="WP_132002473.1">
    <property type="nucleotide sequence ID" value="NZ_JABUHM010000001.1"/>
</dbReference>
<dbReference type="FunFam" id="3.20.20.80:FF:000115">
    <property type="entry name" value="Beta-galactosidase"/>
    <property type="match status" value="1"/>
</dbReference>
<dbReference type="Pfam" id="PF01301">
    <property type="entry name" value="Glyco_hydro_35"/>
    <property type="match status" value="1"/>
</dbReference>
<evidence type="ECO:0000256" key="4">
    <source>
        <dbReference type="ARBA" id="ARBA00022729"/>
    </source>
</evidence>
<evidence type="ECO:0000313" key="13">
    <source>
        <dbReference type="Proteomes" id="UP000295689"/>
    </source>
</evidence>
<dbReference type="GO" id="GO:0004565">
    <property type="term" value="F:beta-galactosidase activity"/>
    <property type="evidence" value="ECO:0007669"/>
    <property type="project" value="UniProtKB-EC"/>
</dbReference>
<keyword evidence="6" id="KW-0325">Glycoprotein</keyword>
<dbReference type="EMBL" id="SLVV01000002">
    <property type="protein sequence ID" value="TCN27497.1"/>
    <property type="molecule type" value="Genomic_DNA"/>
</dbReference>
<feature type="domain" description="Beta-galactosidase galactose-binding" evidence="11">
    <location>
        <begin position="499"/>
        <end position="557"/>
    </location>
</feature>
<dbReference type="InterPro" id="IPR048912">
    <property type="entry name" value="BetaGal1-like_ABD1"/>
</dbReference>
<accession>A0A4R2BJX0</accession>
<keyword evidence="4" id="KW-0732">Signal</keyword>
<dbReference type="GO" id="GO:0005975">
    <property type="term" value="P:carbohydrate metabolic process"/>
    <property type="evidence" value="ECO:0007669"/>
    <property type="project" value="InterPro"/>
</dbReference>
<evidence type="ECO:0000256" key="7">
    <source>
        <dbReference type="ARBA" id="ARBA00023295"/>
    </source>
</evidence>
<dbReference type="SUPFAM" id="SSF51445">
    <property type="entry name" value="(Trans)glycosidases"/>
    <property type="match status" value="1"/>
</dbReference>
<comment type="caution">
    <text evidence="12">The sequence shown here is derived from an EMBL/GenBank/DDBJ whole genome shotgun (WGS) entry which is preliminary data.</text>
</comment>
<dbReference type="PRINTS" id="PR00742">
    <property type="entry name" value="GLHYDRLASE35"/>
</dbReference>
<dbReference type="Gene3D" id="2.60.120.260">
    <property type="entry name" value="Galactose-binding domain-like"/>
    <property type="match status" value="2"/>
</dbReference>
<dbReference type="FunFam" id="2.60.120.260:FF:000021">
    <property type="entry name" value="Beta-galactosidase"/>
    <property type="match status" value="1"/>
</dbReference>
<dbReference type="InterPro" id="IPR017853">
    <property type="entry name" value="GH"/>
</dbReference>
<reference evidence="12 13" key="1">
    <citation type="journal article" date="2015" name="Stand. Genomic Sci.">
        <title>Genomic Encyclopedia of Bacterial and Archaeal Type Strains, Phase III: the genomes of soil and plant-associated and newly described type strains.</title>
        <authorList>
            <person name="Whitman W.B."/>
            <person name="Woyke T."/>
            <person name="Klenk H.P."/>
            <person name="Zhou Y."/>
            <person name="Lilburn T.G."/>
            <person name="Beck B.J."/>
            <person name="De Vos P."/>
            <person name="Vandamme P."/>
            <person name="Eisen J.A."/>
            <person name="Garrity G."/>
            <person name="Hugenholtz P."/>
            <person name="Kyrpides N.C."/>
        </authorList>
    </citation>
    <scope>NUCLEOTIDE SEQUENCE [LARGE SCALE GENOMIC DNA]</scope>
    <source>
        <strain evidence="12 13">CV53</strain>
    </source>
</reference>
<dbReference type="PIRSF" id="PIRSF006336">
    <property type="entry name" value="B-gal"/>
    <property type="match status" value="1"/>
</dbReference>
<organism evidence="12 13">
    <name type="scientific">Mesobacillus foraminis</name>
    <dbReference type="NCBI Taxonomy" id="279826"/>
    <lineage>
        <taxon>Bacteria</taxon>
        <taxon>Bacillati</taxon>
        <taxon>Bacillota</taxon>
        <taxon>Bacilli</taxon>
        <taxon>Bacillales</taxon>
        <taxon>Bacillaceae</taxon>
        <taxon>Mesobacillus</taxon>
    </lineage>
</organism>
<gene>
    <name evidence="12" type="ORF">EV146_102451</name>
</gene>
<evidence type="ECO:0000256" key="6">
    <source>
        <dbReference type="ARBA" id="ARBA00023180"/>
    </source>
</evidence>
<evidence type="ECO:0000256" key="3">
    <source>
        <dbReference type="ARBA" id="ARBA00012756"/>
    </source>
</evidence>
<dbReference type="InterPro" id="IPR026283">
    <property type="entry name" value="B-gal_1-like"/>
</dbReference>
<dbReference type="AlphaFoldDB" id="A0A4R2BJX0"/>
<feature type="active site" description="Nucleophile" evidence="8">
    <location>
        <position position="234"/>
    </location>
</feature>
<name>A0A4R2BJX0_9BACI</name>
<evidence type="ECO:0000256" key="5">
    <source>
        <dbReference type="ARBA" id="ARBA00022801"/>
    </source>
</evidence>
<dbReference type="PANTHER" id="PTHR23421">
    <property type="entry name" value="BETA-GALACTOSIDASE RELATED"/>
    <property type="match status" value="1"/>
</dbReference>
<feature type="domain" description="Beta-galactosidase 1-like first all-beta" evidence="10">
    <location>
        <begin position="369"/>
        <end position="479"/>
    </location>
</feature>
<dbReference type="Proteomes" id="UP000295689">
    <property type="component" value="Unassembled WGS sequence"/>
</dbReference>
<keyword evidence="7" id="KW-0326">Glycosidase</keyword>